<evidence type="ECO:0000256" key="5">
    <source>
        <dbReference type="ARBA" id="ARBA00022741"/>
    </source>
</evidence>
<dbReference type="AlphaFoldDB" id="A0A2N3G4R5"/>
<keyword evidence="5" id="KW-0547">Nucleotide-binding</keyword>
<evidence type="ECO:0000256" key="7">
    <source>
        <dbReference type="ARBA" id="ARBA00022840"/>
    </source>
</evidence>
<dbReference type="PANTHER" id="PTHR43065:SF10">
    <property type="entry name" value="PEROXIDE STRESS-ACTIVATED HISTIDINE KINASE MAK3"/>
    <property type="match status" value="1"/>
</dbReference>
<dbReference type="EMBL" id="PHEX01000072">
    <property type="protein sequence ID" value="PKQ27612.1"/>
    <property type="molecule type" value="Genomic_DNA"/>
</dbReference>
<comment type="caution">
    <text evidence="11">The sequence shown here is derived from an EMBL/GenBank/DDBJ whole genome shotgun (WGS) entry which is preliminary data.</text>
</comment>
<dbReference type="GO" id="GO:0004673">
    <property type="term" value="F:protein histidine kinase activity"/>
    <property type="evidence" value="ECO:0007669"/>
    <property type="project" value="UniProtKB-EC"/>
</dbReference>
<dbReference type="Gene3D" id="3.30.565.10">
    <property type="entry name" value="Histidine kinase-like ATPase, C-terminal domain"/>
    <property type="match status" value="2"/>
</dbReference>
<name>A0A2N3G4R5_9ACTN</name>
<feature type="region of interest" description="Disordered" evidence="9">
    <location>
        <begin position="410"/>
        <end position="432"/>
    </location>
</feature>
<keyword evidence="4" id="KW-0808">Transferase</keyword>
<dbReference type="Pfam" id="PF02518">
    <property type="entry name" value="HATPase_c"/>
    <property type="match status" value="1"/>
</dbReference>
<keyword evidence="8" id="KW-0902">Two-component regulatory system</keyword>
<evidence type="ECO:0000256" key="6">
    <source>
        <dbReference type="ARBA" id="ARBA00022777"/>
    </source>
</evidence>
<dbReference type="GO" id="GO:0000160">
    <property type="term" value="P:phosphorelay signal transduction system"/>
    <property type="evidence" value="ECO:0007669"/>
    <property type="project" value="UniProtKB-KW"/>
</dbReference>
<evidence type="ECO:0000256" key="4">
    <source>
        <dbReference type="ARBA" id="ARBA00022679"/>
    </source>
</evidence>
<dbReference type="PANTHER" id="PTHR43065">
    <property type="entry name" value="SENSOR HISTIDINE KINASE"/>
    <property type="match status" value="1"/>
</dbReference>
<dbReference type="Proteomes" id="UP000233654">
    <property type="component" value="Unassembled WGS sequence"/>
</dbReference>
<evidence type="ECO:0000256" key="2">
    <source>
        <dbReference type="ARBA" id="ARBA00012438"/>
    </source>
</evidence>
<sequence>MCARTKPTGPDSLSFRVSPRTMQMLGRESISSPIVGVLELVKNAYDADATQVTITFRQASRENGFIVIEDDGEGMDIEALRNHWMVISTDNKLLSPRTSKGRYKVGEKGIGRLGMDRLSRQAILVTHRRNANGLMLTIDWTRYEQDAGQLHKISHPLSSISLVRNGESGTTLYLTNLRDPWTPQDYRALYADLSLLVPPFERKLIDFSITLDCDEAPNLTGPVANPMAVVAEYVLESTLSIEGFIHHTLTHRSGEPIEDSRAWGEAFSDASMESRPSCGPLRFVLYYYLRDAPSLKDTNVTLAKLIEFLNRFQGVRIYRDNFRVKPYGDPDGDKDWLGLNARRVRHPGGVGSRFGGWVLAENQVVGSLFITRRDNPALQDQTNREGLVENTAYRDMRNFLLHGVQFLERERQTRHQRSKPKPDSPVSVPEALAASQQQLSEVAVELREASDRIGPLFQPAEATPLLKLAERIDAVVATQLEVSLAYAEEQTERQLMIGLATLGIAMTAFGHETVRAVTSILNRADLLSDAVRLLPEDLRAKAQGNLQALMEATERVQAWGQFALDRVRRDKRTQYNVDINLTIQTIKDTLHGPLTERSIHVGTDLTPELPLIRAFEMDVEAILINFLTNAIEAMRHTPPEARRIEISTSYDKSLCEVGLRFCDSGRGIRPEDIGKVFDPLFSTKTDATGRPIGTGLGLTIVKNVIDSYNGRIEVEGHGKLGGAEFQVFFPHRYRRRSQND</sequence>
<evidence type="ECO:0000256" key="8">
    <source>
        <dbReference type="ARBA" id="ARBA00023012"/>
    </source>
</evidence>
<feature type="domain" description="Histidine kinase" evidence="10">
    <location>
        <begin position="508"/>
        <end position="733"/>
    </location>
</feature>
<evidence type="ECO:0000313" key="11">
    <source>
        <dbReference type="EMBL" id="PKQ27612.1"/>
    </source>
</evidence>
<dbReference type="EC" id="2.7.13.3" evidence="2"/>
<keyword evidence="7" id="KW-0067">ATP-binding</keyword>
<dbReference type="PROSITE" id="PS50109">
    <property type="entry name" value="HIS_KIN"/>
    <property type="match status" value="1"/>
</dbReference>
<evidence type="ECO:0000256" key="1">
    <source>
        <dbReference type="ARBA" id="ARBA00000085"/>
    </source>
</evidence>
<dbReference type="SMART" id="SM00387">
    <property type="entry name" value="HATPase_c"/>
    <property type="match status" value="1"/>
</dbReference>
<dbReference type="GO" id="GO:0005524">
    <property type="term" value="F:ATP binding"/>
    <property type="evidence" value="ECO:0007669"/>
    <property type="project" value="UniProtKB-KW"/>
</dbReference>
<keyword evidence="6" id="KW-0418">Kinase</keyword>
<evidence type="ECO:0000259" key="10">
    <source>
        <dbReference type="PROSITE" id="PS50109"/>
    </source>
</evidence>
<accession>A0A2N3G4R5</accession>
<keyword evidence="3" id="KW-0597">Phosphoprotein</keyword>
<protein>
    <recommendedName>
        <fullName evidence="2">histidine kinase</fullName>
        <ecNumber evidence="2">2.7.13.3</ecNumber>
    </recommendedName>
</protein>
<dbReference type="Pfam" id="PF13589">
    <property type="entry name" value="HATPase_c_3"/>
    <property type="match status" value="1"/>
</dbReference>
<dbReference type="InterPro" id="IPR036890">
    <property type="entry name" value="HATPase_C_sf"/>
</dbReference>
<evidence type="ECO:0000256" key="9">
    <source>
        <dbReference type="SAM" id="MobiDB-lite"/>
    </source>
</evidence>
<evidence type="ECO:0000313" key="12">
    <source>
        <dbReference type="Proteomes" id="UP000233654"/>
    </source>
</evidence>
<comment type="catalytic activity">
    <reaction evidence="1">
        <text>ATP + protein L-histidine = ADP + protein N-phospho-L-histidine.</text>
        <dbReference type="EC" id="2.7.13.3"/>
    </reaction>
</comment>
<dbReference type="InterPro" id="IPR005467">
    <property type="entry name" value="His_kinase_dom"/>
</dbReference>
<reference evidence="11 12" key="1">
    <citation type="journal article" date="2017" name="ISME J.">
        <title>Potential for microbial H2 and metal transformations associated with novel bacteria and archaea in deep terrestrial subsurface sediments.</title>
        <authorList>
            <person name="Hernsdorf A.W."/>
            <person name="Amano Y."/>
            <person name="Miyakawa K."/>
            <person name="Ise K."/>
            <person name="Suzuki Y."/>
            <person name="Anantharaman K."/>
            <person name="Probst A."/>
            <person name="Burstein D."/>
            <person name="Thomas B.C."/>
            <person name="Banfield J.F."/>
        </authorList>
    </citation>
    <scope>NUCLEOTIDE SEQUENCE [LARGE SCALE GENOMIC DNA]</scope>
    <source>
        <strain evidence="11">HGW-Actinobacteria-3</strain>
    </source>
</reference>
<dbReference type="PRINTS" id="PR00344">
    <property type="entry name" value="BCTRLSENSOR"/>
</dbReference>
<dbReference type="InterPro" id="IPR003594">
    <property type="entry name" value="HATPase_dom"/>
</dbReference>
<proteinExistence type="predicted"/>
<organism evidence="11 12">
    <name type="scientific">Candidatus Anoxymicrobium japonicum</name>
    <dbReference type="NCBI Taxonomy" id="2013648"/>
    <lineage>
        <taxon>Bacteria</taxon>
        <taxon>Bacillati</taxon>
        <taxon>Actinomycetota</taxon>
        <taxon>Candidatus Geothermincolia</taxon>
        <taxon>Candidatus Geothermincolales</taxon>
        <taxon>Candidatus Anoxymicrobiaceae</taxon>
        <taxon>Candidatus Anoxymicrobium</taxon>
    </lineage>
</organism>
<dbReference type="InterPro" id="IPR004358">
    <property type="entry name" value="Sig_transdc_His_kin-like_C"/>
</dbReference>
<dbReference type="SUPFAM" id="SSF55874">
    <property type="entry name" value="ATPase domain of HSP90 chaperone/DNA topoisomerase II/histidine kinase"/>
    <property type="match status" value="2"/>
</dbReference>
<gene>
    <name evidence="11" type="ORF">CVT63_07070</name>
</gene>
<evidence type="ECO:0000256" key="3">
    <source>
        <dbReference type="ARBA" id="ARBA00022553"/>
    </source>
</evidence>